<dbReference type="EMBL" id="JBHOMY010000016">
    <property type="protein sequence ID" value="MFC1456407.1"/>
    <property type="molecule type" value="Genomic_DNA"/>
</dbReference>
<proteinExistence type="predicted"/>
<keyword evidence="1" id="KW-0175">Coiled coil</keyword>
<evidence type="ECO:0000313" key="3">
    <source>
        <dbReference type="EMBL" id="MFC1456407.1"/>
    </source>
</evidence>
<evidence type="ECO:0000313" key="4">
    <source>
        <dbReference type="Proteomes" id="UP001593940"/>
    </source>
</evidence>
<accession>A0ABV6Y5Y2</accession>
<sequence>MTTVWLTYDELAERLGIERESARQHVKRKHWARQKGNDGKVRIGVPEEVLSTRSEPDTETGSAPVQPPVHAPASDPSVTAVLTRHIERLELQLEETLKRVAERDELVIQRDAARTERDIANTQVEALRAALSAAERDRDRWYDVATAPKPESQKAEAVERKSWWRRLAG</sequence>
<dbReference type="Proteomes" id="UP001593940">
    <property type="component" value="Unassembled WGS sequence"/>
</dbReference>
<feature type="region of interest" description="Disordered" evidence="2">
    <location>
        <begin position="147"/>
        <end position="169"/>
    </location>
</feature>
<comment type="caution">
    <text evidence="3">The sequence shown here is derived from an EMBL/GenBank/DDBJ whole genome shotgun (WGS) entry which is preliminary data.</text>
</comment>
<name>A0ABV6Y5Y2_9HYPH</name>
<feature type="compositionally biased region" description="Basic and acidic residues" evidence="2">
    <location>
        <begin position="151"/>
        <end position="162"/>
    </location>
</feature>
<feature type="coiled-coil region" evidence="1">
    <location>
        <begin position="79"/>
        <end position="137"/>
    </location>
</feature>
<protein>
    <recommendedName>
        <fullName evidence="5">Helix-turn-helix domain-containing protein</fullName>
    </recommendedName>
</protein>
<feature type="region of interest" description="Disordered" evidence="2">
    <location>
        <begin position="28"/>
        <end position="77"/>
    </location>
</feature>
<keyword evidence="4" id="KW-1185">Reference proteome</keyword>
<organism evidence="3 4">
    <name type="scientific">Microvirga arabica</name>
    <dbReference type="NCBI Taxonomy" id="1128671"/>
    <lineage>
        <taxon>Bacteria</taxon>
        <taxon>Pseudomonadati</taxon>
        <taxon>Pseudomonadota</taxon>
        <taxon>Alphaproteobacteria</taxon>
        <taxon>Hyphomicrobiales</taxon>
        <taxon>Methylobacteriaceae</taxon>
        <taxon>Microvirga</taxon>
    </lineage>
</organism>
<dbReference type="RefSeq" id="WP_377029188.1">
    <property type="nucleotide sequence ID" value="NZ_JBHOMY010000016.1"/>
</dbReference>
<reference evidence="3 4" key="1">
    <citation type="submission" date="2024-09" db="EMBL/GenBank/DDBJ databases">
        <title>Nodulacao em especies de Leguminosae Basais da Amazonia e Caracterizacao dos Rizobios e Bacterias Associadas aos Nodulos.</title>
        <authorList>
            <person name="Jambeiro I.C.A."/>
            <person name="Lopes I.S."/>
            <person name="Aguiar E.R.G.R."/>
            <person name="Santos A.F.J."/>
            <person name="Dos Santos J.M.F."/>
            <person name="Gross E."/>
        </authorList>
    </citation>
    <scope>NUCLEOTIDE SEQUENCE [LARGE SCALE GENOMIC DNA]</scope>
    <source>
        <strain evidence="3 4">BRUESC1165</strain>
    </source>
</reference>
<evidence type="ECO:0000256" key="2">
    <source>
        <dbReference type="SAM" id="MobiDB-lite"/>
    </source>
</evidence>
<evidence type="ECO:0008006" key="5">
    <source>
        <dbReference type="Google" id="ProtNLM"/>
    </source>
</evidence>
<evidence type="ECO:0000256" key="1">
    <source>
        <dbReference type="SAM" id="Coils"/>
    </source>
</evidence>
<gene>
    <name evidence="3" type="ORF">ACETIH_06665</name>
</gene>